<accession>A0A426X1A9</accession>
<evidence type="ECO:0000313" key="2">
    <source>
        <dbReference type="Proteomes" id="UP000287651"/>
    </source>
</evidence>
<comment type="caution">
    <text evidence="1">The sequence shown here is derived from an EMBL/GenBank/DDBJ whole genome shotgun (WGS) entry which is preliminary data.</text>
</comment>
<name>A0A426X1A9_ENSVE</name>
<protein>
    <submittedName>
        <fullName evidence="1">Uncharacterized protein</fullName>
    </submittedName>
</protein>
<dbReference type="AlphaFoldDB" id="A0A426X1A9"/>
<gene>
    <name evidence="1" type="ORF">B296_00055027</name>
</gene>
<proteinExistence type="predicted"/>
<dbReference type="EMBL" id="AMZH03029526">
    <property type="protein sequence ID" value="RRT33246.1"/>
    <property type="molecule type" value="Genomic_DNA"/>
</dbReference>
<evidence type="ECO:0000313" key="1">
    <source>
        <dbReference type="EMBL" id="RRT33246.1"/>
    </source>
</evidence>
<sequence length="69" mass="7397">MGGLPVGPRRVKRRKYPDSWVRVAQSPSLGESVVVSRPKAWGAMVHPSLAGVPIGIFVKVVPSTFEISA</sequence>
<reference evidence="1 2" key="1">
    <citation type="journal article" date="2014" name="Agronomy (Basel)">
        <title>A Draft Genome Sequence for Ensete ventricosum, the Drought-Tolerant Tree Against Hunger.</title>
        <authorList>
            <person name="Harrison J."/>
            <person name="Moore K.A."/>
            <person name="Paszkiewicz K."/>
            <person name="Jones T."/>
            <person name="Grant M."/>
            <person name="Ambacheew D."/>
            <person name="Muzemil S."/>
            <person name="Studholme D.J."/>
        </authorList>
    </citation>
    <scope>NUCLEOTIDE SEQUENCE [LARGE SCALE GENOMIC DNA]</scope>
</reference>
<dbReference type="Proteomes" id="UP000287651">
    <property type="component" value="Unassembled WGS sequence"/>
</dbReference>
<organism evidence="1 2">
    <name type="scientific">Ensete ventricosum</name>
    <name type="common">Abyssinian banana</name>
    <name type="synonym">Musa ensete</name>
    <dbReference type="NCBI Taxonomy" id="4639"/>
    <lineage>
        <taxon>Eukaryota</taxon>
        <taxon>Viridiplantae</taxon>
        <taxon>Streptophyta</taxon>
        <taxon>Embryophyta</taxon>
        <taxon>Tracheophyta</taxon>
        <taxon>Spermatophyta</taxon>
        <taxon>Magnoliopsida</taxon>
        <taxon>Liliopsida</taxon>
        <taxon>Zingiberales</taxon>
        <taxon>Musaceae</taxon>
        <taxon>Ensete</taxon>
    </lineage>
</organism>